<comment type="caution">
    <text evidence="6">The sequence shown here is derived from an EMBL/GenBank/DDBJ whole genome shotgun (WGS) entry which is preliminary data.</text>
</comment>
<keyword evidence="1" id="KW-0677">Repeat</keyword>
<protein>
    <recommendedName>
        <fullName evidence="5">CPL domain-containing protein</fullName>
    </recommendedName>
</protein>
<gene>
    <name evidence="6" type="ORF">FH972_025470</name>
</gene>
<dbReference type="SUPFAM" id="SSF48371">
    <property type="entry name" value="ARM repeat"/>
    <property type="match status" value="1"/>
</dbReference>
<evidence type="ECO:0000256" key="2">
    <source>
        <dbReference type="ARBA" id="ARBA00022845"/>
    </source>
</evidence>
<dbReference type="PANTHER" id="PTHR13389:SF0">
    <property type="entry name" value="PUMILIO HOMOLOG 3"/>
    <property type="match status" value="1"/>
</dbReference>
<dbReference type="Proteomes" id="UP000327013">
    <property type="component" value="Unassembled WGS sequence"/>
</dbReference>
<dbReference type="InterPro" id="IPR012959">
    <property type="entry name" value="CPL_dom"/>
</dbReference>
<reference evidence="6 7" key="1">
    <citation type="submission" date="2019-06" db="EMBL/GenBank/DDBJ databases">
        <title>A chromosomal-level reference genome of Carpinus fangiana (Coryloideae, Betulaceae).</title>
        <authorList>
            <person name="Yang X."/>
            <person name="Wang Z."/>
            <person name="Zhang L."/>
            <person name="Hao G."/>
            <person name="Liu J."/>
            <person name="Yang Y."/>
        </authorList>
    </citation>
    <scope>NUCLEOTIDE SEQUENCE [LARGE SCALE GENOMIC DNA]</scope>
    <source>
        <strain evidence="6">Cfa_2016G</strain>
        <tissue evidence="6">Leaf</tissue>
    </source>
</reference>
<evidence type="ECO:0000256" key="4">
    <source>
        <dbReference type="SAM" id="MobiDB-lite"/>
    </source>
</evidence>
<dbReference type="GO" id="GO:0006417">
    <property type="term" value="P:regulation of translation"/>
    <property type="evidence" value="ECO:0007669"/>
    <property type="project" value="UniProtKB-KW"/>
</dbReference>
<feature type="compositionally biased region" description="Basic and acidic residues" evidence="4">
    <location>
        <begin position="57"/>
        <end position="79"/>
    </location>
</feature>
<name>A0A5N6L148_9ROSI</name>
<sequence>MSAVKRKEPQSSGARETPAKKFKSDKGSEYKGKPKYDKSNGSAPKANRENIAPQKVFEAKGNSKEAHAAQRALAKERKLQKPNADSIQEAKKLWEKLRIKSKVPKEERQKMVADLFEIVTGRVQDFVFKHDSVRTVQCAVRYGSKEQQKQIAMELKGSYKDLAQSRYAKFLVGKLLSECDEDVQKMVVSEFRGSIRRLINHPEASWILDDTYRGVCTKAQKADLLCEWYGPEFAVFKDSRSDGDAPADLKSILDTNPEKRKPIMDHLHGMIDQLVQKKMTGFTMLHDAMLQYSLALGGPSESESANEFYQMLKPDADDEGGDDLLKNLAFTRSGARVVCRALAYSNAKDRKLLLRVFKDHIETMAYDPNAVCVLLATYECVDDTVMTSKLIFPDLLGTKIPSTEDRYTAVVNHMHDPAARMALLYPLLGFKLKVPEEKVDTHMHALVAEVQQLRATTSKKDAEVRRAELAKALTADGTLFDTIEDRADYLVKSTPGCIFITQLLMAAEGDKSRAMAAVAQLAAGSPAEAEHASKHQPTGKLLKTLVSGKRYDPVTKTAVVVEPRLGFADVLYPVIAEYVVEWACSGSSFVVLNMAEDEVLGERKVMLKTLKKGKKDIEKAAKTGNKGAELLLGKL</sequence>
<feature type="region of interest" description="Disordered" evidence="4">
    <location>
        <begin position="1"/>
        <end position="86"/>
    </location>
</feature>
<evidence type="ECO:0000256" key="1">
    <source>
        <dbReference type="ARBA" id="ARBA00022737"/>
    </source>
</evidence>
<keyword evidence="2" id="KW-0810">Translation regulation</keyword>
<keyword evidence="3" id="KW-0694">RNA-binding</keyword>
<dbReference type="OrthoDB" id="497380at2759"/>
<accession>A0A5N6L148</accession>
<evidence type="ECO:0000313" key="7">
    <source>
        <dbReference type="Proteomes" id="UP000327013"/>
    </source>
</evidence>
<organism evidence="6 7">
    <name type="scientific">Carpinus fangiana</name>
    <dbReference type="NCBI Taxonomy" id="176857"/>
    <lineage>
        <taxon>Eukaryota</taxon>
        <taxon>Viridiplantae</taxon>
        <taxon>Streptophyta</taxon>
        <taxon>Embryophyta</taxon>
        <taxon>Tracheophyta</taxon>
        <taxon>Spermatophyta</taxon>
        <taxon>Magnoliopsida</taxon>
        <taxon>eudicotyledons</taxon>
        <taxon>Gunneridae</taxon>
        <taxon>Pentapetalae</taxon>
        <taxon>rosids</taxon>
        <taxon>fabids</taxon>
        <taxon>Fagales</taxon>
        <taxon>Betulaceae</taxon>
        <taxon>Carpinus</taxon>
    </lineage>
</organism>
<dbReference type="AlphaFoldDB" id="A0A5N6L148"/>
<feature type="compositionally biased region" description="Basic and acidic residues" evidence="4">
    <location>
        <begin position="17"/>
        <end position="38"/>
    </location>
</feature>
<evidence type="ECO:0000313" key="6">
    <source>
        <dbReference type="EMBL" id="KAB8527819.1"/>
    </source>
</evidence>
<proteinExistence type="predicted"/>
<dbReference type="PANTHER" id="PTHR13389">
    <property type="entry name" value="PUMILIO HOMOLOG 3"/>
    <property type="match status" value="1"/>
</dbReference>
<dbReference type="GO" id="GO:0005730">
    <property type="term" value="C:nucleolus"/>
    <property type="evidence" value="ECO:0007669"/>
    <property type="project" value="TreeGrafter"/>
</dbReference>
<evidence type="ECO:0000259" key="5">
    <source>
        <dbReference type="Pfam" id="PF08144"/>
    </source>
</evidence>
<evidence type="ECO:0000256" key="3">
    <source>
        <dbReference type="ARBA" id="ARBA00022884"/>
    </source>
</evidence>
<dbReference type="Gene3D" id="1.25.10.10">
    <property type="entry name" value="Leucine-rich Repeat Variant"/>
    <property type="match status" value="1"/>
</dbReference>
<dbReference type="Pfam" id="PF08144">
    <property type="entry name" value="CPL"/>
    <property type="match status" value="1"/>
</dbReference>
<keyword evidence="7" id="KW-1185">Reference proteome</keyword>
<dbReference type="InterPro" id="IPR001313">
    <property type="entry name" value="Pumilio_RNA-bd_rpt"/>
</dbReference>
<dbReference type="SMART" id="SM00025">
    <property type="entry name" value="Pumilio"/>
    <property type="match status" value="4"/>
</dbReference>
<dbReference type="EMBL" id="VIBQ01000056">
    <property type="protein sequence ID" value="KAB8527819.1"/>
    <property type="molecule type" value="Genomic_DNA"/>
</dbReference>
<dbReference type="InterPro" id="IPR040059">
    <property type="entry name" value="PUM3"/>
</dbReference>
<dbReference type="InterPro" id="IPR011989">
    <property type="entry name" value="ARM-like"/>
</dbReference>
<feature type="domain" description="CPL" evidence="5">
    <location>
        <begin position="416"/>
        <end position="549"/>
    </location>
</feature>
<dbReference type="GO" id="GO:0003729">
    <property type="term" value="F:mRNA binding"/>
    <property type="evidence" value="ECO:0007669"/>
    <property type="project" value="TreeGrafter"/>
</dbReference>
<dbReference type="InterPro" id="IPR016024">
    <property type="entry name" value="ARM-type_fold"/>
</dbReference>